<dbReference type="CDD" id="cd07765">
    <property type="entry name" value="KRAB_A-box"/>
    <property type="match status" value="1"/>
</dbReference>
<proteinExistence type="predicted"/>
<dbReference type="PROSITE" id="PS50805">
    <property type="entry name" value="KRAB"/>
    <property type="match status" value="1"/>
</dbReference>
<dbReference type="SMART" id="SM00349">
    <property type="entry name" value="KRAB"/>
    <property type="match status" value="1"/>
</dbReference>
<evidence type="ECO:0000313" key="3">
    <source>
        <dbReference type="RefSeq" id="XP_044768342.1"/>
    </source>
</evidence>
<dbReference type="InterPro" id="IPR050169">
    <property type="entry name" value="Krueppel_C2H2_ZnF"/>
</dbReference>
<dbReference type="InterPro" id="IPR036051">
    <property type="entry name" value="KRAB_dom_sf"/>
</dbReference>
<sequence>ELLTFRDVAIEFSQEEWECLNPAQRALYRDVMVENYRNLVFLGED</sequence>
<reference evidence="3" key="1">
    <citation type="submission" date="2025-08" db="UniProtKB">
        <authorList>
            <consortium name="RefSeq"/>
        </authorList>
    </citation>
    <scope>IDENTIFICATION</scope>
    <source>
        <tissue evidence="3">Blood</tissue>
    </source>
</reference>
<evidence type="ECO:0000313" key="2">
    <source>
        <dbReference type="Proteomes" id="UP000248481"/>
    </source>
</evidence>
<dbReference type="PANTHER" id="PTHR23232:SF158">
    <property type="entry name" value="KRAB DOMAIN-CONTAINING PROTEIN 5"/>
    <property type="match status" value="1"/>
</dbReference>
<organism evidence="2 3">
    <name type="scientific">Neomonachus schauinslandi</name>
    <name type="common">Hawaiian monk seal</name>
    <name type="synonym">Monachus schauinslandi</name>
    <dbReference type="NCBI Taxonomy" id="29088"/>
    <lineage>
        <taxon>Eukaryota</taxon>
        <taxon>Metazoa</taxon>
        <taxon>Chordata</taxon>
        <taxon>Craniata</taxon>
        <taxon>Vertebrata</taxon>
        <taxon>Euteleostomi</taxon>
        <taxon>Mammalia</taxon>
        <taxon>Eutheria</taxon>
        <taxon>Laurasiatheria</taxon>
        <taxon>Carnivora</taxon>
        <taxon>Caniformia</taxon>
        <taxon>Pinnipedia</taxon>
        <taxon>Phocidae</taxon>
        <taxon>Monachinae</taxon>
        <taxon>Monachini</taxon>
        <taxon>Neomonachus</taxon>
    </lineage>
</organism>
<dbReference type="Proteomes" id="UP000248481">
    <property type="component" value="Unplaced"/>
</dbReference>
<dbReference type="GeneID" id="110573707"/>
<dbReference type="SUPFAM" id="SSF109640">
    <property type="entry name" value="KRAB domain (Kruppel-associated box)"/>
    <property type="match status" value="1"/>
</dbReference>
<dbReference type="PANTHER" id="PTHR23232">
    <property type="entry name" value="KRAB DOMAIN C2H2 ZINC FINGER"/>
    <property type="match status" value="1"/>
</dbReference>
<evidence type="ECO:0000259" key="1">
    <source>
        <dbReference type="PROSITE" id="PS50805"/>
    </source>
</evidence>
<feature type="non-terminal residue" evidence="3">
    <location>
        <position position="1"/>
    </location>
</feature>
<dbReference type="KEGG" id="nsu:110573707"/>
<protein>
    <submittedName>
        <fullName evidence="3">Zinc finger protein 695-like</fullName>
    </submittedName>
</protein>
<feature type="domain" description="KRAB" evidence="1">
    <location>
        <begin position="3"/>
        <end position="45"/>
    </location>
</feature>
<dbReference type="RefSeq" id="XP_044768342.1">
    <property type="nucleotide sequence ID" value="XM_044912407.1"/>
</dbReference>
<accession>A0A8M1M3J7</accession>
<dbReference type="Gene3D" id="6.10.140.140">
    <property type="match status" value="1"/>
</dbReference>
<gene>
    <name evidence="3" type="primary">LOC110573707</name>
</gene>
<name>A0A8M1M3J7_NEOSC</name>
<dbReference type="Pfam" id="PF01352">
    <property type="entry name" value="KRAB"/>
    <property type="match status" value="1"/>
</dbReference>
<dbReference type="InterPro" id="IPR001909">
    <property type="entry name" value="KRAB"/>
</dbReference>
<dbReference type="GO" id="GO:0006355">
    <property type="term" value="P:regulation of DNA-templated transcription"/>
    <property type="evidence" value="ECO:0007669"/>
    <property type="project" value="InterPro"/>
</dbReference>
<dbReference type="AlphaFoldDB" id="A0A8M1M3J7"/>
<keyword evidence="2" id="KW-1185">Reference proteome</keyword>